<dbReference type="Proteomes" id="UP000541610">
    <property type="component" value="Unassembled WGS sequence"/>
</dbReference>
<sequence>MSMSTPPPTVSELRRRTEALVERHREGLLSPRRYQSSDRCGKHSSFLPLKKRSTRARERLCPSRQQRLQDQVCRLTVDCHKLRRYADILAERREGNSGQVGSSAVDCVLMALGVAGEVSSTSVLTVPPLPRGYAQASVERRVQLVQRRLLREELRKLKEALEEHLAEGHRWADKADMARKGCRCYRADLALSPLWGPSMDRRQRLLLVEVLPLPRIQLLASSRVLELDARHADDSLAAGGVDAFNPSAVLVERYDDQVAAAVAAEERTLAAALACRELQDRISVLEDWLASNRRPPPSPYSGLRFDVDEELVKKLLKVRLEELEAVQAKLHGMDSGAKSGGIEP</sequence>
<proteinExistence type="predicted"/>
<accession>A0A7J6PNI7</accession>
<name>A0A7J6PNI7_PEROL</name>
<evidence type="ECO:0000313" key="1">
    <source>
        <dbReference type="EMBL" id="KAF4697663.1"/>
    </source>
</evidence>
<comment type="caution">
    <text evidence="1">The sequence shown here is derived from an EMBL/GenBank/DDBJ whole genome shotgun (WGS) entry which is preliminary data.</text>
</comment>
<dbReference type="EMBL" id="JABANP010000001">
    <property type="protein sequence ID" value="KAF4697663.1"/>
    <property type="molecule type" value="Genomic_DNA"/>
</dbReference>
<organism evidence="1 2">
    <name type="scientific">Perkinsus olseni</name>
    <name type="common">Perkinsus atlanticus</name>
    <dbReference type="NCBI Taxonomy" id="32597"/>
    <lineage>
        <taxon>Eukaryota</taxon>
        <taxon>Sar</taxon>
        <taxon>Alveolata</taxon>
        <taxon>Perkinsozoa</taxon>
        <taxon>Perkinsea</taxon>
        <taxon>Perkinsida</taxon>
        <taxon>Perkinsidae</taxon>
        <taxon>Perkinsus</taxon>
    </lineage>
</organism>
<protein>
    <submittedName>
        <fullName evidence="1">Uncharacterized protein</fullName>
    </submittedName>
</protein>
<evidence type="ECO:0000313" key="2">
    <source>
        <dbReference type="Proteomes" id="UP000541610"/>
    </source>
</evidence>
<gene>
    <name evidence="1" type="ORF">FOZ60_000015</name>
</gene>
<dbReference type="AlphaFoldDB" id="A0A7J6PNI7"/>
<reference evidence="1 2" key="1">
    <citation type="submission" date="2020-04" db="EMBL/GenBank/DDBJ databases">
        <title>Perkinsus olseni comparative genomics.</title>
        <authorList>
            <person name="Bogema D.R."/>
        </authorList>
    </citation>
    <scope>NUCLEOTIDE SEQUENCE [LARGE SCALE GENOMIC DNA]</scope>
    <source>
        <strain evidence="1">00978-12</strain>
    </source>
</reference>